<proteinExistence type="predicted"/>
<comment type="caution">
    <text evidence="1">The sequence shown here is derived from an EMBL/GenBank/DDBJ whole genome shotgun (WGS) entry which is preliminary data.</text>
</comment>
<evidence type="ECO:0000313" key="1">
    <source>
        <dbReference type="EMBL" id="GJE01468.1"/>
    </source>
</evidence>
<organism evidence="1 2">
    <name type="scientific">Methylobacterium isbiliense</name>
    <dbReference type="NCBI Taxonomy" id="315478"/>
    <lineage>
        <taxon>Bacteria</taxon>
        <taxon>Pseudomonadati</taxon>
        <taxon>Pseudomonadota</taxon>
        <taxon>Alphaproteobacteria</taxon>
        <taxon>Hyphomicrobiales</taxon>
        <taxon>Methylobacteriaceae</taxon>
        <taxon>Methylobacterium</taxon>
    </lineage>
</organism>
<dbReference type="EMBL" id="BPQQ01000039">
    <property type="protein sequence ID" value="GJE01468.1"/>
    <property type="molecule type" value="Genomic_DNA"/>
</dbReference>
<dbReference type="Proteomes" id="UP001055153">
    <property type="component" value="Unassembled WGS sequence"/>
</dbReference>
<reference evidence="1" key="1">
    <citation type="journal article" date="2021" name="Front. Microbiol.">
        <title>Comprehensive Comparative Genomics and Phenotyping of Methylobacterium Species.</title>
        <authorList>
            <person name="Alessa O."/>
            <person name="Ogura Y."/>
            <person name="Fujitani Y."/>
            <person name="Takami H."/>
            <person name="Hayashi T."/>
            <person name="Sahin N."/>
            <person name="Tani A."/>
        </authorList>
    </citation>
    <scope>NUCLEOTIDE SEQUENCE</scope>
    <source>
        <strain evidence="1">DSM 17168</strain>
    </source>
</reference>
<evidence type="ECO:0000313" key="2">
    <source>
        <dbReference type="Proteomes" id="UP001055153"/>
    </source>
</evidence>
<dbReference type="RefSeq" id="WP_238236386.1">
    <property type="nucleotide sequence ID" value="NZ_BPQQ01000039.1"/>
</dbReference>
<gene>
    <name evidence="1" type="ORF">GMJLKIPL_3399</name>
</gene>
<sequence>MSDPARTAYEARFHGFTLGPRGVAPAWDDLGPEGQAAWQRVAEAAIAAAVPQSLRDAGHACQRARRGSWQYADAWFRFQARAAAFAWRLLERGADAR</sequence>
<keyword evidence="2" id="KW-1185">Reference proteome</keyword>
<name>A0ABQ4SGF8_9HYPH</name>
<reference evidence="1" key="2">
    <citation type="submission" date="2021-08" db="EMBL/GenBank/DDBJ databases">
        <authorList>
            <person name="Tani A."/>
            <person name="Ola A."/>
            <person name="Ogura Y."/>
            <person name="Katsura K."/>
            <person name="Hayashi T."/>
        </authorList>
    </citation>
    <scope>NUCLEOTIDE SEQUENCE</scope>
    <source>
        <strain evidence="1">DSM 17168</strain>
    </source>
</reference>
<accession>A0ABQ4SGF8</accession>
<protein>
    <submittedName>
        <fullName evidence="1">Uncharacterized protein</fullName>
    </submittedName>
</protein>